<keyword evidence="1" id="KW-0328">Glycosyltransferase</keyword>
<keyword evidence="3" id="KW-0479">Metal-binding</keyword>
<evidence type="ECO:0000313" key="4">
    <source>
        <dbReference type="EMBL" id="RED85050.1"/>
    </source>
</evidence>
<comment type="caution">
    <text evidence="4">The sequence shown here is derived from an EMBL/GenBank/DDBJ whole genome shotgun (WGS) entry which is preliminary data.</text>
</comment>
<dbReference type="CDD" id="cd04194">
    <property type="entry name" value="GT8_A4GalT_like"/>
    <property type="match status" value="1"/>
</dbReference>
<evidence type="ECO:0000256" key="2">
    <source>
        <dbReference type="ARBA" id="ARBA00022679"/>
    </source>
</evidence>
<reference evidence="4 5" key="1">
    <citation type="submission" date="2018-07" db="EMBL/GenBank/DDBJ databases">
        <title>Genomic Encyclopedia of Type Strains, Phase III (KMG-III): the genomes of soil and plant-associated and newly described type strains.</title>
        <authorList>
            <person name="Whitman W."/>
        </authorList>
    </citation>
    <scope>NUCLEOTIDE SEQUENCE [LARGE SCALE GENOMIC DNA]</scope>
    <source>
        <strain evidence="4 5">CECT 7287</strain>
    </source>
</reference>
<accession>A0A3D9KGP6</accession>
<dbReference type="EMBL" id="QRDZ01000005">
    <property type="protein sequence ID" value="RED85050.1"/>
    <property type="molecule type" value="Genomic_DNA"/>
</dbReference>
<protein>
    <submittedName>
        <fullName evidence="4">Lipopolysaccharide biosynthesis glycosyltransferase</fullName>
    </submittedName>
</protein>
<proteinExistence type="predicted"/>
<evidence type="ECO:0000256" key="3">
    <source>
        <dbReference type="ARBA" id="ARBA00022723"/>
    </source>
</evidence>
<dbReference type="GO" id="GO:0046872">
    <property type="term" value="F:metal ion binding"/>
    <property type="evidence" value="ECO:0007669"/>
    <property type="project" value="UniProtKB-KW"/>
</dbReference>
<dbReference type="Pfam" id="PF01501">
    <property type="entry name" value="Glyco_transf_8"/>
    <property type="match status" value="1"/>
</dbReference>
<keyword evidence="5" id="KW-1185">Reference proteome</keyword>
<sequence>MAASLNEIAIAVAADEGYAQHLAAALVSVAVHLPPSARACFYIIDGGLSKTSRELLEATISSHRVRIRWVGMSPRLLNGMSAGGHLSSATYCKILVPELLRRYSIDKVLYLDCDVIVLGDLTPIWQEDLRGYALAAIEDIGGKCRKKALAIPSASPYFNAGVLLFNLRRWREEHLTDRVMAYAAEHGERLMFHDQDALNAVLHGQWLELPPEWNLQSNMLTASLRKVGPAGPIVVHYTGASKPWHYDNVHPYRSEYYRYLNMTAWRRYRPPVTLSGMAKKAVKRALPGVALDWVRREKARWAQGIK</sequence>
<dbReference type="PANTHER" id="PTHR13778:SF47">
    <property type="entry name" value="LIPOPOLYSACCHARIDE 1,3-GALACTOSYLTRANSFERASE"/>
    <property type="match status" value="1"/>
</dbReference>
<dbReference type="Proteomes" id="UP000256977">
    <property type="component" value="Unassembled WGS sequence"/>
</dbReference>
<dbReference type="InterPro" id="IPR050748">
    <property type="entry name" value="Glycosyltrans_8_dom-fam"/>
</dbReference>
<keyword evidence="2 4" id="KW-0808">Transferase</keyword>
<dbReference type="Gene3D" id="3.90.550.10">
    <property type="entry name" value="Spore Coat Polysaccharide Biosynthesis Protein SpsA, Chain A"/>
    <property type="match status" value="1"/>
</dbReference>
<dbReference type="RefSeq" id="WP_181917559.1">
    <property type="nucleotide sequence ID" value="NZ_QRDZ01000005.1"/>
</dbReference>
<name>A0A3D9KGP6_9BACL</name>
<dbReference type="InterPro" id="IPR029044">
    <property type="entry name" value="Nucleotide-diphossugar_trans"/>
</dbReference>
<dbReference type="AlphaFoldDB" id="A0A3D9KGP6"/>
<organism evidence="4 5">
    <name type="scientific">Cohnella phaseoli</name>
    <dbReference type="NCBI Taxonomy" id="456490"/>
    <lineage>
        <taxon>Bacteria</taxon>
        <taxon>Bacillati</taxon>
        <taxon>Bacillota</taxon>
        <taxon>Bacilli</taxon>
        <taxon>Bacillales</taxon>
        <taxon>Paenibacillaceae</taxon>
        <taxon>Cohnella</taxon>
    </lineage>
</organism>
<evidence type="ECO:0000313" key="5">
    <source>
        <dbReference type="Proteomes" id="UP000256977"/>
    </source>
</evidence>
<dbReference type="SUPFAM" id="SSF53448">
    <property type="entry name" value="Nucleotide-diphospho-sugar transferases"/>
    <property type="match status" value="1"/>
</dbReference>
<gene>
    <name evidence="4" type="ORF">DFP98_10554</name>
</gene>
<evidence type="ECO:0000256" key="1">
    <source>
        <dbReference type="ARBA" id="ARBA00022676"/>
    </source>
</evidence>
<dbReference type="InterPro" id="IPR002495">
    <property type="entry name" value="Glyco_trans_8"/>
</dbReference>
<dbReference type="GO" id="GO:0016757">
    <property type="term" value="F:glycosyltransferase activity"/>
    <property type="evidence" value="ECO:0007669"/>
    <property type="project" value="UniProtKB-KW"/>
</dbReference>
<dbReference type="PANTHER" id="PTHR13778">
    <property type="entry name" value="GLYCOSYLTRANSFERASE 8 DOMAIN-CONTAINING PROTEIN"/>
    <property type="match status" value="1"/>
</dbReference>